<keyword evidence="1" id="KW-0812">Transmembrane</keyword>
<gene>
    <name evidence="2" type="ORF">P6P90_10460</name>
</gene>
<feature type="transmembrane region" description="Helical" evidence="1">
    <location>
        <begin position="29"/>
        <end position="46"/>
    </location>
</feature>
<evidence type="ECO:0000313" key="3">
    <source>
        <dbReference type="Proteomes" id="UP001218246"/>
    </source>
</evidence>
<evidence type="ECO:0000313" key="2">
    <source>
        <dbReference type="EMBL" id="MDG5754392.1"/>
    </source>
</evidence>
<organism evidence="2 3">
    <name type="scientific">Ectobacillus antri</name>
    <dbReference type="NCBI Taxonomy" id="2486280"/>
    <lineage>
        <taxon>Bacteria</taxon>
        <taxon>Bacillati</taxon>
        <taxon>Bacillota</taxon>
        <taxon>Bacilli</taxon>
        <taxon>Bacillales</taxon>
        <taxon>Bacillaceae</taxon>
        <taxon>Ectobacillus</taxon>
    </lineage>
</organism>
<accession>A0ABT6H6Y9</accession>
<proteinExistence type="predicted"/>
<keyword evidence="1" id="KW-1133">Transmembrane helix</keyword>
<dbReference type="RefSeq" id="WP_278018235.1">
    <property type="nucleotide sequence ID" value="NZ_JARRRY010000007.1"/>
</dbReference>
<dbReference type="Proteomes" id="UP001218246">
    <property type="component" value="Unassembled WGS sequence"/>
</dbReference>
<protein>
    <submittedName>
        <fullName evidence="2">DUF4018 domain-containing protein</fullName>
    </submittedName>
</protein>
<feature type="transmembrane region" description="Helical" evidence="1">
    <location>
        <begin position="222"/>
        <end position="240"/>
    </location>
</feature>
<dbReference type="InterPro" id="IPR025089">
    <property type="entry name" value="DUF4018"/>
</dbReference>
<dbReference type="EMBL" id="JARULN010000008">
    <property type="protein sequence ID" value="MDG5754392.1"/>
    <property type="molecule type" value="Genomic_DNA"/>
</dbReference>
<feature type="transmembrane region" description="Helical" evidence="1">
    <location>
        <begin position="58"/>
        <end position="80"/>
    </location>
</feature>
<name>A0ABT6H6Y9_9BACI</name>
<feature type="transmembrane region" description="Helical" evidence="1">
    <location>
        <begin position="115"/>
        <end position="131"/>
    </location>
</feature>
<evidence type="ECO:0000256" key="1">
    <source>
        <dbReference type="SAM" id="Phobius"/>
    </source>
</evidence>
<keyword evidence="3" id="KW-1185">Reference proteome</keyword>
<dbReference type="Pfam" id="PF13210">
    <property type="entry name" value="DUF4018"/>
    <property type="match status" value="1"/>
</dbReference>
<reference evidence="2 3" key="1">
    <citation type="submission" date="2023-04" db="EMBL/GenBank/DDBJ databases">
        <title>Ectobacillus antri isolated from activated sludge.</title>
        <authorList>
            <person name="Yan P."/>
            <person name="Liu X."/>
        </authorList>
    </citation>
    <scope>NUCLEOTIDE SEQUENCE [LARGE SCALE GENOMIC DNA]</scope>
    <source>
        <strain evidence="2 3">C18H</strain>
    </source>
</reference>
<comment type="caution">
    <text evidence="2">The sequence shown here is derived from an EMBL/GenBank/DDBJ whole genome shotgun (WGS) entry which is preliminary data.</text>
</comment>
<feature type="transmembrane region" description="Helical" evidence="1">
    <location>
        <begin position="138"/>
        <end position="160"/>
    </location>
</feature>
<keyword evidence="1" id="KW-0472">Membrane</keyword>
<sequence length="363" mass="41389">MLPTYLRYAANAILLILLSLQLRLPIAEVLLFLTLSSVLYILVARFKRLFVVVCMMQFATAVYVFPIIDGALLVCAYLVLVLKQDKTPKEMLLYTAGIPVIATFLHMEIASIESWLLLLLQGILTLVWTSHNHKQSMARLLIIVGVSVISFGLLLLLPYIRFVLAHIMGLLAYGAGEILKPLFEWLQLNAGSEVEEAAEKMKAGTPKWAEGVTQTNTSVTDWIYILAVVVMLSVISYICIRLMRKKQWHSVQLETAMAADSFVHMPNKRVPIKAPASPIRKQIFTLEKELREPFGRKRGETLESWLTRLEKEELIGNKHLLLIAYNTARYHDKHDVTLVKPLQQEIKQILKRQKYILKNKQQS</sequence>